<sequence length="262" mass="30286">MADQRLVKDIHKWKPLGTRAAGRPKSRWEDDIVNDLRKLRITDWMMVVQNRSFLRILVKPEIKFGTCSLFRRETGTTDKNLQNEIYATCKLDTRLLTNYFRPPTYTVGHARQGSKERLESGRQHSLTWVTGKQCIAICSVVQKGDRGSIPASSQGSTLVQYLIRGQRLSVAKRAEQQVNTKRFNIPKLKDETKQHYQIEISNSFAALGSSDKVKEELDVNSVWENIRDNIKVAAEQRLGYYGSKKKKPWFHEDCSMVVERRK</sequence>
<dbReference type="Proteomes" id="UP001148838">
    <property type="component" value="Unassembled WGS sequence"/>
</dbReference>
<name>A0ABQ8SE90_PERAM</name>
<comment type="caution">
    <text evidence="1">The sequence shown here is derived from an EMBL/GenBank/DDBJ whole genome shotgun (WGS) entry which is preliminary data.</text>
</comment>
<evidence type="ECO:0000313" key="2">
    <source>
        <dbReference type="Proteomes" id="UP001148838"/>
    </source>
</evidence>
<dbReference type="EMBL" id="JAJSOF020000029">
    <property type="protein sequence ID" value="KAJ4432404.1"/>
    <property type="molecule type" value="Genomic_DNA"/>
</dbReference>
<keyword evidence="2" id="KW-1185">Reference proteome</keyword>
<gene>
    <name evidence="1" type="ORF">ANN_21023</name>
</gene>
<accession>A0ABQ8SE90</accession>
<proteinExistence type="predicted"/>
<protein>
    <submittedName>
        <fullName evidence="1">Uncharacterized protein</fullName>
    </submittedName>
</protein>
<organism evidence="1 2">
    <name type="scientific">Periplaneta americana</name>
    <name type="common">American cockroach</name>
    <name type="synonym">Blatta americana</name>
    <dbReference type="NCBI Taxonomy" id="6978"/>
    <lineage>
        <taxon>Eukaryota</taxon>
        <taxon>Metazoa</taxon>
        <taxon>Ecdysozoa</taxon>
        <taxon>Arthropoda</taxon>
        <taxon>Hexapoda</taxon>
        <taxon>Insecta</taxon>
        <taxon>Pterygota</taxon>
        <taxon>Neoptera</taxon>
        <taxon>Polyneoptera</taxon>
        <taxon>Dictyoptera</taxon>
        <taxon>Blattodea</taxon>
        <taxon>Blattoidea</taxon>
        <taxon>Blattidae</taxon>
        <taxon>Blattinae</taxon>
        <taxon>Periplaneta</taxon>
    </lineage>
</organism>
<reference evidence="1 2" key="1">
    <citation type="journal article" date="2022" name="Allergy">
        <title>Genome assembly and annotation of Periplaneta americana reveal a comprehensive cockroach allergen profile.</title>
        <authorList>
            <person name="Wang L."/>
            <person name="Xiong Q."/>
            <person name="Saelim N."/>
            <person name="Wang L."/>
            <person name="Nong W."/>
            <person name="Wan A.T."/>
            <person name="Shi M."/>
            <person name="Liu X."/>
            <person name="Cao Q."/>
            <person name="Hui J.H.L."/>
            <person name="Sookrung N."/>
            <person name="Leung T.F."/>
            <person name="Tungtrongchitr A."/>
            <person name="Tsui S.K.W."/>
        </authorList>
    </citation>
    <scope>NUCLEOTIDE SEQUENCE [LARGE SCALE GENOMIC DNA]</scope>
    <source>
        <strain evidence="1">PWHHKU_190912</strain>
    </source>
</reference>
<evidence type="ECO:0000313" key="1">
    <source>
        <dbReference type="EMBL" id="KAJ4432404.1"/>
    </source>
</evidence>